<accession>A0A5B7EUJ1</accession>
<dbReference type="Proteomes" id="UP000324222">
    <property type="component" value="Unassembled WGS sequence"/>
</dbReference>
<name>A0A5B7EUJ1_PORTR</name>
<evidence type="ECO:0000313" key="2">
    <source>
        <dbReference type="Proteomes" id="UP000324222"/>
    </source>
</evidence>
<sequence length="154" mass="16641">MRSRTEGVKVTLINIDQGFHAGRKESLLWVWWPSVGMWRGHVTQRGRGGCVTSVVPSHQADEDLGGRRVILSWVSAAEASVLAQPAVSAVAPRSPPDTRCNSQLASESCVCLAHHAWPGRVLCGASLRCYCTFYCCRGYNGMALPQGSSETALP</sequence>
<dbReference type="AlphaFoldDB" id="A0A5B7EUJ1"/>
<evidence type="ECO:0000313" key="1">
    <source>
        <dbReference type="EMBL" id="MPC35974.1"/>
    </source>
</evidence>
<proteinExistence type="predicted"/>
<protein>
    <submittedName>
        <fullName evidence="1">Uncharacterized protein</fullName>
    </submittedName>
</protein>
<dbReference type="EMBL" id="VSRR010003396">
    <property type="protein sequence ID" value="MPC35974.1"/>
    <property type="molecule type" value="Genomic_DNA"/>
</dbReference>
<comment type="caution">
    <text evidence="1">The sequence shown here is derived from an EMBL/GenBank/DDBJ whole genome shotgun (WGS) entry which is preliminary data.</text>
</comment>
<reference evidence="1 2" key="1">
    <citation type="submission" date="2019-05" db="EMBL/GenBank/DDBJ databases">
        <title>Another draft genome of Portunus trituberculatus and its Hox gene families provides insights of decapod evolution.</title>
        <authorList>
            <person name="Jeong J.-H."/>
            <person name="Song I."/>
            <person name="Kim S."/>
            <person name="Choi T."/>
            <person name="Kim D."/>
            <person name="Ryu S."/>
            <person name="Kim W."/>
        </authorList>
    </citation>
    <scope>NUCLEOTIDE SEQUENCE [LARGE SCALE GENOMIC DNA]</scope>
    <source>
        <tissue evidence="1">Muscle</tissue>
    </source>
</reference>
<gene>
    <name evidence="1" type="ORF">E2C01_029415</name>
</gene>
<keyword evidence="2" id="KW-1185">Reference proteome</keyword>
<organism evidence="1 2">
    <name type="scientific">Portunus trituberculatus</name>
    <name type="common">Swimming crab</name>
    <name type="synonym">Neptunus trituberculatus</name>
    <dbReference type="NCBI Taxonomy" id="210409"/>
    <lineage>
        <taxon>Eukaryota</taxon>
        <taxon>Metazoa</taxon>
        <taxon>Ecdysozoa</taxon>
        <taxon>Arthropoda</taxon>
        <taxon>Crustacea</taxon>
        <taxon>Multicrustacea</taxon>
        <taxon>Malacostraca</taxon>
        <taxon>Eumalacostraca</taxon>
        <taxon>Eucarida</taxon>
        <taxon>Decapoda</taxon>
        <taxon>Pleocyemata</taxon>
        <taxon>Brachyura</taxon>
        <taxon>Eubrachyura</taxon>
        <taxon>Portunoidea</taxon>
        <taxon>Portunidae</taxon>
        <taxon>Portuninae</taxon>
        <taxon>Portunus</taxon>
    </lineage>
</organism>